<accession>A0A7Y7X6V3</accession>
<reference evidence="1 2" key="1">
    <citation type="submission" date="2020-04" db="EMBL/GenBank/DDBJ databases">
        <title>Molecular characterization of pseudomonads from Agaricus bisporus reveal novel blotch 2 pathogens in Western Europe.</title>
        <authorList>
            <person name="Taparia T."/>
            <person name="Krijger M."/>
            <person name="Haynes E."/>
            <person name="Elpinstone J.G."/>
            <person name="Noble R."/>
            <person name="Van Der Wolf J."/>
        </authorList>
    </citation>
    <scope>NUCLEOTIDE SEQUENCE [LARGE SCALE GENOMIC DNA]</scope>
    <source>
        <strain evidence="1 2">H7001</strain>
    </source>
</reference>
<gene>
    <name evidence="1" type="ORF">HX882_00610</name>
</gene>
<evidence type="ECO:0000313" key="2">
    <source>
        <dbReference type="Proteomes" id="UP000539985"/>
    </source>
</evidence>
<dbReference type="AlphaFoldDB" id="A0A7Y7X6V3"/>
<protein>
    <submittedName>
        <fullName evidence="1">Uncharacterized protein</fullName>
    </submittedName>
</protein>
<dbReference type="EMBL" id="JACAQB010000002">
    <property type="protein sequence ID" value="NWB94389.1"/>
    <property type="molecule type" value="Genomic_DNA"/>
</dbReference>
<comment type="caution">
    <text evidence="1">The sequence shown here is derived from an EMBL/GenBank/DDBJ whole genome shotgun (WGS) entry which is preliminary data.</text>
</comment>
<name>A0A7Y7X6V3_9PSED</name>
<proteinExistence type="predicted"/>
<dbReference type="RefSeq" id="WP_177099370.1">
    <property type="nucleotide sequence ID" value="NZ_JACAQB010000002.1"/>
</dbReference>
<organism evidence="1 2">
    <name type="scientific">Pseudomonas gingeri</name>
    <dbReference type="NCBI Taxonomy" id="117681"/>
    <lineage>
        <taxon>Bacteria</taxon>
        <taxon>Pseudomonadati</taxon>
        <taxon>Pseudomonadota</taxon>
        <taxon>Gammaproteobacteria</taxon>
        <taxon>Pseudomonadales</taxon>
        <taxon>Pseudomonadaceae</taxon>
        <taxon>Pseudomonas</taxon>
    </lineage>
</organism>
<sequence>MAQASAPKKLDPQDILKLLRALRRAVTTPAPKNCRSQLAGDGVRKDAIRLKGPIASKLAPTGIRRWQAVFSAAGKSAQ</sequence>
<dbReference type="Proteomes" id="UP000539985">
    <property type="component" value="Unassembled WGS sequence"/>
</dbReference>
<evidence type="ECO:0000313" key="1">
    <source>
        <dbReference type="EMBL" id="NWB94389.1"/>
    </source>
</evidence>